<keyword evidence="2" id="KW-0378">Hydrolase</keyword>
<evidence type="ECO:0000259" key="1">
    <source>
        <dbReference type="Pfam" id="PF04480"/>
    </source>
</evidence>
<dbReference type="CDD" id="cd01038">
    <property type="entry name" value="Endonuclease_DUF559"/>
    <property type="match status" value="1"/>
</dbReference>
<dbReference type="Proteomes" id="UP000179243">
    <property type="component" value="Unassembled WGS sequence"/>
</dbReference>
<name>A0A1F7FBS4_UNCRA</name>
<comment type="caution">
    <text evidence="2">The sequence shown here is derived from an EMBL/GenBank/DDBJ whole genome shotgun (WGS) entry which is preliminary data.</text>
</comment>
<organism evidence="2 3">
    <name type="scientific">Candidatus Raymondbacteria bacterium RIFOXYD12_FULL_49_13</name>
    <dbReference type="NCBI Taxonomy" id="1817890"/>
    <lineage>
        <taxon>Bacteria</taxon>
        <taxon>Raymondiibacteriota</taxon>
    </lineage>
</organism>
<evidence type="ECO:0000313" key="2">
    <source>
        <dbReference type="EMBL" id="OGK04124.1"/>
    </source>
</evidence>
<dbReference type="Pfam" id="PF04480">
    <property type="entry name" value="DUF559"/>
    <property type="match status" value="1"/>
</dbReference>
<accession>A0A1F7FBS4</accession>
<dbReference type="InterPro" id="IPR007569">
    <property type="entry name" value="DUF559"/>
</dbReference>
<proteinExistence type="predicted"/>
<dbReference type="PANTHER" id="PTHR38590">
    <property type="entry name" value="BLL0828 PROTEIN"/>
    <property type="match status" value="1"/>
</dbReference>
<feature type="domain" description="DUF559" evidence="1">
    <location>
        <begin position="20"/>
        <end position="123"/>
    </location>
</feature>
<keyword evidence="2" id="KW-0255">Endonuclease</keyword>
<dbReference type="GO" id="GO:0004519">
    <property type="term" value="F:endonuclease activity"/>
    <property type="evidence" value="ECO:0007669"/>
    <property type="project" value="UniProtKB-KW"/>
</dbReference>
<evidence type="ECO:0000313" key="3">
    <source>
        <dbReference type="Proteomes" id="UP000179243"/>
    </source>
</evidence>
<sequence length="133" mass="15754">MLKRQGLIFNWHHLPYNPKLVERAKTLRKNMTKAEQKLWYEFLRTFRCRFHRQRPIDNFIVDFYCPSIGLVVELDGGQHYTKEGMAKDRERTVILKGHGVTVLRFANDEVLKDFDRVCMAIEERARAVLDSGD</sequence>
<dbReference type="SUPFAM" id="SSF52980">
    <property type="entry name" value="Restriction endonuclease-like"/>
    <property type="match status" value="1"/>
</dbReference>
<dbReference type="AlphaFoldDB" id="A0A1F7FBS4"/>
<dbReference type="EMBL" id="MFYX01000075">
    <property type="protein sequence ID" value="OGK04124.1"/>
    <property type="molecule type" value="Genomic_DNA"/>
</dbReference>
<keyword evidence="2" id="KW-0540">Nuclease</keyword>
<gene>
    <name evidence="2" type="ORF">A2519_19565</name>
</gene>
<reference evidence="2 3" key="1">
    <citation type="journal article" date="2016" name="Nat. Commun.">
        <title>Thousands of microbial genomes shed light on interconnected biogeochemical processes in an aquifer system.</title>
        <authorList>
            <person name="Anantharaman K."/>
            <person name="Brown C.T."/>
            <person name="Hug L.A."/>
            <person name="Sharon I."/>
            <person name="Castelle C.J."/>
            <person name="Probst A.J."/>
            <person name="Thomas B.C."/>
            <person name="Singh A."/>
            <person name="Wilkins M.J."/>
            <person name="Karaoz U."/>
            <person name="Brodie E.L."/>
            <person name="Williams K.H."/>
            <person name="Hubbard S.S."/>
            <person name="Banfield J.F."/>
        </authorList>
    </citation>
    <scope>NUCLEOTIDE SEQUENCE [LARGE SCALE GENOMIC DNA]</scope>
</reference>
<dbReference type="Gene3D" id="3.40.960.10">
    <property type="entry name" value="VSR Endonuclease"/>
    <property type="match status" value="1"/>
</dbReference>
<protein>
    <submittedName>
        <fullName evidence="2">Endonuclease</fullName>
    </submittedName>
</protein>
<dbReference type="InterPro" id="IPR011335">
    <property type="entry name" value="Restrct_endonuc-II-like"/>
</dbReference>
<dbReference type="PANTHER" id="PTHR38590:SF1">
    <property type="entry name" value="BLL0828 PROTEIN"/>
    <property type="match status" value="1"/>
</dbReference>
<dbReference type="InterPro" id="IPR047216">
    <property type="entry name" value="Endonuclease_DUF559_bact"/>
</dbReference>